<keyword evidence="2" id="KW-1185">Reference proteome</keyword>
<evidence type="ECO:0000313" key="1">
    <source>
        <dbReference type="EMBL" id="CAI6092759.1"/>
    </source>
</evidence>
<accession>A0AA35Q750</accession>
<dbReference type="Proteomes" id="UP001160390">
    <property type="component" value="Unassembled WGS sequence"/>
</dbReference>
<evidence type="ECO:0000313" key="2">
    <source>
        <dbReference type="Proteomes" id="UP001160390"/>
    </source>
</evidence>
<dbReference type="EMBL" id="CABFNP030001239">
    <property type="protein sequence ID" value="CAI6092759.1"/>
    <property type="molecule type" value="Genomic_DNA"/>
</dbReference>
<dbReference type="PANTHER" id="PTHR42044:SF2">
    <property type="entry name" value="DUF676 DOMAIN-CONTAINING PROTEIN"/>
    <property type="match status" value="1"/>
</dbReference>
<gene>
    <name evidence="1" type="ORF">CCHLO57077_00007248</name>
</gene>
<reference evidence="1" key="1">
    <citation type="submission" date="2023-01" db="EMBL/GenBank/DDBJ databases">
        <authorList>
            <person name="Piombo E."/>
        </authorList>
    </citation>
    <scope>NUCLEOTIDE SEQUENCE</scope>
</reference>
<protein>
    <submittedName>
        <fullName evidence="1">Uncharacterized protein</fullName>
    </submittedName>
</protein>
<name>A0AA35Q750_9HYPO</name>
<sequence>MSAVQSFVNIAAKVTYNSVRIGYKVLDDMNTKIVADTISTGPKVEGDFSSTRTKVAGDLVVILAKIRSDFVANGTKIANDIGNTANNILRGDDAPSILKNLTRNTLSTVVNVLEDSIKTIAMINGTASKFVNDYLSTVGLVTSDAKTTVLNLRATATAAVRAANRAAEVFLKYAVNLFTAAGDRAAVDAILQVAHRSLQATTQMFSGAGLILRGDYVIKKGPGEADEFPGGNNPYNEFDLRREQNRYALAYQVQRVGLTFINILQMGRKTPPWGLNNLEMNVRLSSDFDANGNSPSPTYISRLEETLKSPRNEKWLFINGIANELTWFQRSCDKIRDTFKREVHAIYNRSDGILWDLIECCGERSAVRKRSNELIERTYSSRAAQECLEKELTDALWPTDSSASDKVIMIAHSQGCLILRLVLQKLVSENPVGSQRMRDMKKRLRVFTFGNPSIDWLATTSIGEPAQSLGEYASVTEHFAHEVDFVARLGIVTHSVDPDSGYDADSIFYSKKGRGHLFGAHYPLAENAYINAGRSKLLSAVDGRAIY</sequence>
<dbReference type="AlphaFoldDB" id="A0AA35Q750"/>
<comment type="caution">
    <text evidence="1">The sequence shown here is derived from an EMBL/GenBank/DDBJ whole genome shotgun (WGS) entry which is preliminary data.</text>
</comment>
<dbReference type="PANTHER" id="PTHR42044">
    <property type="entry name" value="DUF676 DOMAIN-CONTAINING PROTEIN-RELATED"/>
    <property type="match status" value="1"/>
</dbReference>
<proteinExistence type="predicted"/>
<organism evidence="1 2">
    <name type="scientific">Clonostachys chloroleuca</name>
    <dbReference type="NCBI Taxonomy" id="1926264"/>
    <lineage>
        <taxon>Eukaryota</taxon>
        <taxon>Fungi</taxon>
        <taxon>Dikarya</taxon>
        <taxon>Ascomycota</taxon>
        <taxon>Pezizomycotina</taxon>
        <taxon>Sordariomycetes</taxon>
        <taxon>Hypocreomycetidae</taxon>
        <taxon>Hypocreales</taxon>
        <taxon>Bionectriaceae</taxon>
        <taxon>Clonostachys</taxon>
    </lineage>
</organism>